<dbReference type="EMBL" id="JADGKB010000106">
    <property type="protein sequence ID" value="KAJ3253550.1"/>
    <property type="molecule type" value="Genomic_DNA"/>
</dbReference>
<evidence type="ECO:0000256" key="1">
    <source>
        <dbReference type="SAM" id="Coils"/>
    </source>
</evidence>
<protein>
    <submittedName>
        <fullName evidence="3">Uncharacterized protein</fullName>
    </submittedName>
</protein>
<feature type="coiled-coil region" evidence="1">
    <location>
        <begin position="84"/>
        <end position="132"/>
    </location>
</feature>
<feature type="coiled-coil region" evidence="1">
    <location>
        <begin position="250"/>
        <end position="277"/>
    </location>
</feature>
<reference evidence="3" key="1">
    <citation type="submission" date="2020-05" db="EMBL/GenBank/DDBJ databases">
        <title>Phylogenomic resolution of chytrid fungi.</title>
        <authorList>
            <person name="Stajich J.E."/>
            <person name="Amses K."/>
            <person name="Simmons R."/>
            <person name="Seto K."/>
            <person name="Myers J."/>
            <person name="Bonds A."/>
            <person name="Quandt C.A."/>
            <person name="Barry K."/>
            <person name="Liu P."/>
            <person name="Grigoriev I."/>
            <person name="Longcore J.E."/>
            <person name="James T.Y."/>
        </authorList>
    </citation>
    <scope>NUCLEOTIDE SEQUENCE</scope>
    <source>
        <strain evidence="3">PLAUS21</strain>
    </source>
</reference>
<keyword evidence="4" id="KW-1185">Reference proteome</keyword>
<organism evidence="3 4">
    <name type="scientific">Boothiomyces macroporosus</name>
    <dbReference type="NCBI Taxonomy" id="261099"/>
    <lineage>
        <taxon>Eukaryota</taxon>
        <taxon>Fungi</taxon>
        <taxon>Fungi incertae sedis</taxon>
        <taxon>Chytridiomycota</taxon>
        <taxon>Chytridiomycota incertae sedis</taxon>
        <taxon>Chytridiomycetes</taxon>
        <taxon>Rhizophydiales</taxon>
        <taxon>Terramycetaceae</taxon>
        <taxon>Boothiomyces</taxon>
    </lineage>
</organism>
<gene>
    <name evidence="3" type="ORF">HK103_000458</name>
</gene>
<sequence length="436" mass="50858">MKQYSGYKHSKGHVLEVLMFNFQPLLQYISPLLPLARAMVRKNPLKGKMILYSYLAFILYHIAGPSVSIFKELFGNISDAIFPSASIQLENERLREQISFLEQVLLNTQRKIESENEQVKALQEKRQVEKEKLLKLKDYFDMEIEGILEILRFNEVFPSSQFNLDQVQSWEQKNQLRIESKITQIYHIISQYKITLDPESSSNEQLVEVLNQNFFHLKQLYTCMQSSKSLEIKQLKFSLASLQSEISLMNSAHQIEMDKLQKTLVEYEDMITRFMDADSISFATLQDLSQEKKLARSQSCPNFQTTTNPEKIDYDKRSSNYFQARNNNPKIRKQVSKIQDTLKELDDSKSRLEASFESELESLKKLLDQRQTVLVNMKLSHQIELDRVYHELSAVDQEIAYSETTHHTHLQTLSPGINTHNCISPTLTVDSLDYKY</sequence>
<evidence type="ECO:0000256" key="2">
    <source>
        <dbReference type="SAM" id="Phobius"/>
    </source>
</evidence>
<evidence type="ECO:0000313" key="3">
    <source>
        <dbReference type="EMBL" id="KAJ3253550.1"/>
    </source>
</evidence>
<feature type="transmembrane region" description="Helical" evidence="2">
    <location>
        <begin position="49"/>
        <end position="70"/>
    </location>
</feature>
<comment type="caution">
    <text evidence="3">The sequence shown here is derived from an EMBL/GenBank/DDBJ whole genome shotgun (WGS) entry which is preliminary data.</text>
</comment>
<dbReference type="Proteomes" id="UP001210925">
    <property type="component" value="Unassembled WGS sequence"/>
</dbReference>
<keyword evidence="2" id="KW-0812">Transmembrane</keyword>
<evidence type="ECO:0000313" key="4">
    <source>
        <dbReference type="Proteomes" id="UP001210925"/>
    </source>
</evidence>
<keyword evidence="1" id="KW-0175">Coiled coil</keyword>
<name>A0AAD5UF57_9FUNG</name>
<keyword evidence="2" id="KW-0472">Membrane</keyword>
<accession>A0AAD5UF57</accession>
<keyword evidence="2" id="KW-1133">Transmembrane helix</keyword>
<proteinExistence type="predicted"/>
<dbReference type="AlphaFoldDB" id="A0AAD5UF57"/>